<feature type="non-terminal residue" evidence="1">
    <location>
        <position position="81"/>
    </location>
</feature>
<name>A0A9N9D0V0_9GLOM</name>
<comment type="caution">
    <text evidence="1">The sequence shown here is derived from an EMBL/GenBank/DDBJ whole genome shotgun (WGS) entry which is preliminary data.</text>
</comment>
<sequence length="81" mass="9240">MPPKTRKVQLAAARNNCHDSDDDWHNDKFENLKQISQTAFDVIIKNAKVPTSFTNKRPLVYIGNSERTQRRKKLAAKTATA</sequence>
<dbReference type="EMBL" id="CAJVPQ010003118">
    <property type="protein sequence ID" value="CAG8618557.1"/>
    <property type="molecule type" value="Genomic_DNA"/>
</dbReference>
<organism evidence="1 2">
    <name type="scientific">Funneliformis caledonium</name>
    <dbReference type="NCBI Taxonomy" id="1117310"/>
    <lineage>
        <taxon>Eukaryota</taxon>
        <taxon>Fungi</taxon>
        <taxon>Fungi incertae sedis</taxon>
        <taxon>Mucoromycota</taxon>
        <taxon>Glomeromycotina</taxon>
        <taxon>Glomeromycetes</taxon>
        <taxon>Glomerales</taxon>
        <taxon>Glomeraceae</taxon>
        <taxon>Funneliformis</taxon>
    </lineage>
</organism>
<evidence type="ECO:0000313" key="2">
    <source>
        <dbReference type="Proteomes" id="UP000789570"/>
    </source>
</evidence>
<reference evidence="1" key="1">
    <citation type="submission" date="2021-06" db="EMBL/GenBank/DDBJ databases">
        <authorList>
            <person name="Kallberg Y."/>
            <person name="Tangrot J."/>
            <person name="Rosling A."/>
        </authorList>
    </citation>
    <scope>NUCLEOTIDE SEQUENCE</scope>
    <source>
        <strain evidence="1">UK204</strain>
    </source>
</reference>
<dbReference type="AlphaFoldDB" id="A0A9N9D0V0"/>
<protein>
    <submittedName>
        <fullName evidence="1">15629_t:CDS:1</fullName>
    </submittedName>
</protein>
<evidence type="ECO:0000313" key="1">
    <source>
        <dbReference type="EMBL" id="CAG8618557.1"/>
    </source>
</evidence>
<keyword evidence="2" id="KW-1185">Reference proteome</keyword>
<proteinExistence type="predicted"/>
<accession>A0A9N9D0V0</accession>
<dbReference type="Proteomes" id="UP000789570">
    <property type="component" value="Unassembled WGS sequence"/>
</dbReference>
<gene>
    <name evidence="1" type="ORF">FCALED_LOCUS9435</name>
</gene>